<name>A0A1F5Z482_9BACT</name>
<dbReference type="Proteomes" id="UP000178681">
    <property type="component" value="Unassembled WGS sequence"/>
</dbReference>
<evidence type="ECO:0000313" key="1">
    <source>
        <dbReference type="EMBL" id="OGG07268.1"/>
    </source>
</evidence>
<dbReference type="AlphaFoldDB" id="A0A1F5Z482"/>
<evidence type="ECO:0000313" key="2">
    <source>
        <dbReference type="Proteomes" id="UP000178681"/>
    </source>
</evidence>
<gene>
    <name evidence="1" type="ORF">A2872_01530</name>
</gene>
<comment type="caution">
    <text evidence="1">The sequence shown here is derived from an EMBL/GenBank/DDBJ whole genome shotgun (WGS) entry which is preliminary data.</text>
</comment>
<dbReference type="STRING" id="1798377.A2872_01530"/>
<dbReference type="EMBL" id="MFJG01000009">
    <property type="protein sequence ID" value="OGG07268.1"/>
    <property type="molecule type" value="Genomic_DNA"/>
</dbReference>
<sequence>MKRNAKNEVTEFEVGDVLKLQVPVKGRLKLTVRSGVDVLNDAIKWQKETDPATLEVSLRDENLVPVTVNVGEVFRQYPVARS</sequence>
<accession>A0A1F5Z482</accession>
<protein>
    <submittedName>
        <fullName evidence="1">Uncharacterized protein</fullName>
    </submittedName>
</protein>
<organism evidence="1 2">
    <name type="scientific">Candidatus Gottesmanbacteria bacterium RIFCSPHIGHO2_01_FULL_42_12</name>
    <dbReference type="NCBI Taxonomy" id="1798377"/>
    <lineage>
        <taxon>Bacteria</taxon>
        <taxon>Candidatus Gottesmaniibacteriota</taxon>
    </lineage>
</organism>
<proteinExistence type="predicted"/>
<reference evidence="1 2" key="1">
    <citation type="journal article" date="2016" name="Nat. Commun.">
        <title>Thousands of microbial genomes shed light on interconnected biogeochemical processes in an aquifer system.</title>
        <authorList>
            <person name="Anantharaman K."/>
            <person name="Brown C.T."/>
            <person name="Hug L.A."/>
            <person name="Sharon I."/>
            <person name="Castelle C.J."/>
            <person name="Probst A.J."/>
            <person name="Thomas B.C."/>
            <person name="Singh A."/>
            <person name="Wilkins M.J."/>
            <person name="Karaoz U."/>
            <person name="Brodie E.L."/>
            <person name="Williams K.H."/>
            <person name="Hubbard S.S."/>
            <person name="Banfield J.F."/>
        </authorList>
    </citation>
    <scope>NUCLEOTIDE SEQUENCE [LARGE SCALE GENOMIC DNA]</scope>
</reference>